<evidence type="ECO:0000256" key="1">
    <source>
        <dbReference type="ARBA" id="ARBA00022491"/>
    </source>
</evidence>
<reference evidence="7" key="1">
    <citation type="journal article" date="2019" name="Int. J. Syst. Evol. Microbiol.">
        <title>The Global Catalogue of Microorganisms (GCM) 10K type strain sequencing project: providing services to taxonomists for standard genome sequencing and annotation.</title>
        <authorList>
            <consortium name="The Broad Institute Genomics Platform"/>
            <consortium name="The Broad Institute Genome Sequencing Center for Infectious Disease"/>
            <person name="Wu L."/>
            <person name="Ma J."/>
        </authorList>
    </citation>
    <scope>NUCLEOTIDE SEQUENCE [LARGE SCALE GENOMIC DNA]</scope>
    <source>
        <strain evidence="7">CCM 7756</strain>
    </source>
</reference>
<dbReference type="PRINTS" id="PR00036">
    <property type="entry name" value="HTHLACI"/>
</dbReference>
<dbReference type="SMART" id="SM00354">
    <property type="entry name" value="HTH_LACI"/>
    <property type="match status" value="1"/>
</dbReference>
<accession>A0ABV7N7K3</accession>
<evidence type="ECO:0000313" key="6">
    <source>
        <dbReference type="EMBL" id="MFC3389112.1"/>
    </source>
</evidence>
<keyword evidence="4" id="KW-0804">Transcription</keyword>
<dbReference type="Pfam" id="PF13377">
    <property type="entry name" value="Peripla_BP_3"/>
    <property type="match status" value="1"/>
</dbReference>
<name>A0ABV7N7K3_9STAP</name>
<dbReference type="InterPro" id="IPR046335">
    <property type="entry name" value="LacI/GalR-like_sensor"/>
</dbReference>
<dbReference type="CDD" id="cd01392">
    <property type="entry name" value="HTH_LacI"/>
    <property type="match status" value="1"/>
</dbReference>
<dbReference type="InterPro" id="IPR000843">
    <property type="entry name" value="HTH_LacI"/>
</dbReference>
<dbReference type="GO" id="GO:0003677">
    <property type="term" value="F:DNA binding"/>
    <property type="evidence" value="ECO:0007669"/>
    <property type="project" value="UniProtKB-KW"/>
</dbReference>
<gene>
    <name evidence="6" type="ORF">ACFOEO_11045</name>
</gene>
<comment type="caution">
    <text evidence="6">The sequence shown here is derived from an EMBL/GenBank/DDBJ whole genome shotgun (WGS) entry which is preliminary data.</text>
</comment>
<keyword evidence="7" id="KW-1185">Reference proteome</keyword>
<proteinExistence type="predicted"/>
<organism evidence="6 7">
    <name type="scientific">Salinicoccus sesuvii</name>
    <dbReference type="NCBI Taxonomy" id="868281"/>
    <lineage>
        <taxon>Bacteria</taxon>
        <taxon>Bacillati</taxon>
        <taxon>Bacillota</taxon>
        <taxon>Bacilli</taxon>
        <taxon>Bacillales</taxon>
        <taxon>Staphylococcaceae</taxon>
        <taxon>Salinicoccus</taxon>
    </lineage>
</organism>
<feature type="domain" description="HTH lacI-type" evidence="5">
    <location>
        <begin position="2"/>
        <end position="56"/>
    </location>
</feature>
<evidence type="ECO:0000256" key="2">
    <source>
        <dbReference type="ARBA" id="ARBA00023015"/>
    </source>
</evidence>
<sequence>MVTLKDLAKEVGVSVATVSRVLNNSGYASPEMRKRVMQAAERMNYKPNEVARALNTSRSNIIGVLVPDISNPYFPKVIRGIEDEAIKNNYRILIGNTDHDFDKESKYLEIFNQNNCAGIISATWTVTRQDNLTTRPVVLLDRVVKEHISIEADNLKGGKLQAHHLIQQGVHHVLLIKGLEDYSSFENRTLGSREVLGENQVPYEILSHTALNGTLESGDIAFLEKFDGIICPNDLVAYRVLNVLINHGVSVPDQVKVIGYDNLDFSQYVYPSLTTIEQPIYQLGRNAFKMLMKMNQGIEVESEVLDVKLIKRNST</sequence>
<dbReference type="PANTHER" id="PTHR30146:SF95">
    <property type="entry name" value="RIBOSE OPERON REPRESSOR"/>
    <property type="match status" value="1"/>
</dbReference>
<evidence type="ECO:0000256" key="3">
    <source>
        <dbReference type="ARBA" id="ARBA00023125"/>
    </source>
</evidence>
<keyword evidence="1" id="KW-0678">Repressor</keyword>
<dbReference type="SUPFAM" id="SSF53822">
    <property type="entry name" value="Periplasmic binding protein-like I"/>
    <property type="match status" value="1"/>
</dbReference>
<dbReference type="Proteomes" id="UP001595637">
    <property type="component" value="Unassembled WGS sequence"/>
</dbReference>
<dbReference type="Pfam" id="PF00356">
    <property type="entry name" value="LacI"/>
    <property type="match status" value="1"/>
</dbReference>
<keyword evidence="3 6" id="KW-0238">DNA-binding</keyword>
<evidence type="ECO:0000256" key="4">
    <source>
        <dbReference type="ARBA" id="ARBA00023163"/>
    </source>
</evidence>
<dbReference type="PROSITE" id="PS50932">
    <property type="entry name" value="HTH_LACI_2"/>
    <property type="match status" value="1"/>
</dbReference>
<dbReference type="Gene3D" id="1.10.260.40">
    <property type="entry name" value="lambda repressor-like DNA-binding domains"/>
    <property type="match status" value="1"/>
</dbReference>
<dbReference type="PROSITE" id="PS00356">
    <property type="entry name" value="HTH_LACI_1"/>
    <property type="match status" value="1"/>
</dbReference>
<dbReference type="Gene3D" id="3.40.50.2300">
    <property type="match status" value="2"/>
</dbReference>
<dbReference type="InterPro" id="IPR028082">
    <property type="entry name" value="Peripla_BP_I"/>
</dbReference>
<keyword evidence="2" id="KW-0805">Transcription regulation</keyword>
<dbReference type="RefSeq" id="WP_380655652.1">
    <property type="nucleotide sequence ID" value="NZ_JBHRVQ010000001.1"/>
</dbReference>
<dbReference type="InterPro" id="IPR010982">
    <property type="entry name" value="Lambda_DNA-bd_dom_sf"/>
</dbReference>
<dbReference type="EMBL" id="JBHRVQ010000001">
    <property type="protein sequence ID" value="MFC3389112.1"/>
    <property type="molecule type" value="Genomic_DNA"/>
</dbReference>
<dbReference type="CDD" id="cd06291">
    <property type="entry name" value="PBP1_Qymf-like"/>
    <property type="match status" value="1"/>
</dbReference>
<protein>
    <submittedName>
        <fullName evidence="6">LacI family DNA-binding transcriptional regulator</fullName>
    </submittedName>
</protein>
<evidence type="ECO:0000313" key="7">
    <source>
        <dbReference type="Proteomes" id="UP001595637"/>
    </source>
</evidence>
<evidence type="ECO:0000259" key="5">
    <source>
        <dbReference type="PROSITE" id="PS50932"/>
    </source>
</evidence>
<dbReference type="SUPFAM" id="SSF47413">
    <property type="entry name" value="lambda repressor-like DNA-binding domains"/>
    <property type="match status" value="1"/>
</dbReference>
<dbReference type="PANTHER" id="PTHR30146">
    <property type="entry name" value="LACI-RELATED TRANSCRIPTIONAL REPRESSOR"/>
    <property type="match status" value="1"/>
</dbReference>